<evidence type="ECO:0000256" key="13">
    <source>
        <dbReference type="ARBA" id="ARBA00041808"/>
    </source>
</evidence>
<dbReference type="InterPro" id="IPR036962">
    <property type="entry name" value="Glyco_hydro_3_N_sf"/>
</dbReference>
<dbReference type="InterPro" id="IPR013783">
    <property type="entry name" value="Ig-like_fold"/>
</dbReference>
<organism evidence="17 18">
    <name type="scientific">Prymnesium parvum</name>
    <name type="common">Toxic golden alga</name>
    <dbReference type="NCBI Taxonomy" id="97485"/>
    <lineage>
        <taxon>Eukaryota</taxon>
        <taxon>Haptista</taxon>
        <taxon>Haptophyta</taxon>
        <taxon>Prymnesiophyceae</taxon>
        <taxon>Prymnesiales</taxon>
        <taxon>Prymnesiaceae</taxon>
        <taxon>Prymnesium</taxon>
    </lineage>
</organism>
<keyword evidence="8 14" id="KW-0326">Glycosidase</keyword>
<dbReference type="InterPro" id="IPR001764">
    <property type="entry name" value="Glyco_hydro_3_N"/>
</dbReference>
<dbReference type="SUPFAM" id="SSF51445">
    <property type="entry name" value="(Trans)glycosidases"/>
    <property type="match status" value="1"/>
</dbReference>
<evidence type="ECO:0000256" key="3">
    <source>
        <dbReference type="ARBA" id="ARBA00005336"/>
    </source>
</evidence>
<dbReference type="Pfam" id="PF00933">
    <property type="entry name" value="Glyco_hydro_3"/>
    <property type="match status" value="1"/>
</dbReference>
<evidence type="ECO:0000256" key="9">
    <source>
        <dbReference type="ARBA" id="ARBA00024983"/>
    </source>
</evidence>
<evidence type="ECO:0000256" key="5">
    <source>
        <dbReference type="ARBA" id="ARBA00022525"/>
    </source>
</evidence>
<evidence type="ECO:0000256" key="2">
    <source>
        <dbReference type="ARBA" id="ARBA00004613"/>
    </source>
</evidence>
<keyword evidence="6" id="KW-0732">Signal</keyword>
<dbReference type="Pfam" id="PF14310">
    <property type="entry name" value="Fn3-like"/>
    <property type="match status" value="1"/>
</dbReference>
<evidence type="ECO:0000256" key="15">
    <source>
        <dbReference type="SAM" id="Phobius"/>
    </source>
</evidence>
<gene>
    <name evidence="17" type="ORF">AB1Y20_004537</name>
</gene>
<evidence type="ECO:0000256" key="7">
    <source>
        <dbReference type="ARBA" id="ARBA00022801"/>
    </source>
</evidence>
<feature type="transmembrane region" description="Helical" evidence="15">
    <location>
        <begin position="117"/>
        <end position="135"/>
    </location>
</feature>
<dbReference type="InterPro" id="IPR050288">
    <property type="entry name" value="Cellulose_deg_GH3"/>
</dbReference>
<dbReference type="InterPro" id="IPR036881">
    <property type="entry name" value="Glyco_hydro_3_C_sf"/>
</dbReference>
<evidence type="ECO:0000256" key="1">
    <source>
        <dbReference type="ARBA" id="ARBA00000448"/>
    </source>
</evidence>
<dbReference type="PROSITE" id="PS00775">
    <property type="entry name" value="GLYCOSYL_HYDROL_F3"/>
    <property type="match status" value="1"/>
</dbReference>
<protein>
    <recommendedName>
        <fullName evidence="10">Probable beta-glucosidase G</fullName>
        <ecNumber evidence="4">3.2.1.21</ecNumber>
    </recommendedName>
    <alternativeName>
        <fullName evidence="11">Beta-D-glucoside glucohydrolase G</fullName>
    </alternativeName>
    <alternativeName>
        <fullName evidence="12">Cellobiase G</fullName>
    </alternativeName>
    <alternativeName>
        <fullName evidence="13">Gentiobiase G</fullName>
    </alternativeName>
</protein>
<feature type="transmembrane region" description="Helical" evidence="15">
    <location>
        <begin position="75"/>
        <end position="97"/>
    </location>
</feature>
<keyword evidence="15" id="KW-0472">Membrane</keyword>
<evidence type="ECO:0000256" key="4">
    <source>
        <dbReference type="ARBA" id="ARBA00012744"/>
    </source>
</evidence>
<comment type="similarity">
    <text evidence="3 14">Belongs to the glycosyl hydrolase 3 family.</text>
</comment>
<dbReference type="PANTHER" id="PTHR42715:SF12">
    <property type="entry name" value="BETA-GLUCOSIDASE G-RELATED"/>
    <property type="match status" value="1"/>
</dbReference>
<dbReference type="GO" id="GO:0008422">
    <property type="term" value="F:beta-glucosidase activity"/>
    <property type="evidence" value="ECO:0007669"/>
    <property type="project" value="UniProtKB-EC"/>
</dbReference>
<keyword evidence="15" id="KW-1133">Transmembrane helix</keyword>
<dbReference type="PRINTS" id="PR00133">
    <property type="entry name" value="GLHYDRLASE3"/>
</dbReference>
<dbReference type="Pfam" id="PF01915">
    <property type="entry name" value="Glyco_hydro_3_C"/>
    <property type="match status" value="1"/>
</dbReference>
<dbReference type="Gene3D" id="2.60.40.10">
    <property type="entry name" value="Immunoglobulins"/>
    <property type="match status" value="1"/>
</dbReference>
<dbReference type="PANTHER" id="PTHR42715">
    <property type="entry name" value="BETA-GLUCOSIDASE"/>
    <property type="match status" value="1"/>
</dbReference>
<dbReference type="Gene3D" id="3.40.50.1700">
    <property type="entry name" value="Glycoside hydrolase family 3 C-terminal domain"/>
    <property type="match status" value="1"/>
</dbReference>
<evidence type="ECO:0000256" key="8">
    <source>
        <dbReference type="ARBA" id="ARBA00023295"/>
    </source>
</evidence>
<keyword evidence="18" id="KW-1185">Reference proteome</keyword>
<dbReference type="InterPro" id="IPR002772">
    <property type="entry name" value="Glyco_hydro_3_C"/>
</dbReference>
<dbReference type="SMART" id="SM01217">
    <property type="entry name" value="Fn3_like"/>
    <property type="match status" value="1"/>
</dbReference>
<dbReference type="EC" id="3.2.1.21" evidence="4"/>
<feature type="domain" description="Fibronectin type III-like" evidence="16">
    <location>
        <begin position="784"/>
        <end position="858"/>
    </location>
</feature>
<dbReference type="SUPFAM" id="SSF52279">
    <property type="entry name" value="Beta-D-glucan exohydrolase, C-terminal domain"/>
    <property type="match status" value="1"/>
</dbReference>
<dbReference type="GO" id="GO:0005576">
    <property type="term" value="C:extracellular region"/>
    <property type="evidence" value="ECO:0007669"/>
    <property type="project" value="UniProtKB-SubCell"/>
</dbReference>
<dbReference type="Proteomes" id="UP001515480">
    <property type="component" value="Unassembled WGS sequence"/>
</dbReference>
<keyword evidence="15" id="KW-0812">Transmembrane</keyword>
<accession>A0AB34IZE3</accession>
<reference evidence="17 18" key="1">
    <citation type="journal article" date="2024" name="Science">
        <title>Giant polyketide synthase enzymes in the biosynthesis of giant marine polyether toxins.</title>
        <authorList>
            <person name="Fallon T.R."/>
            <person name="Shende V.V."/>
            <person name="Wierzbicki I.H."/>
            <person name="Pendleton A.L."/>
            <person name="Watervoot N.F."/>
            <person name="Auber R.P."/>
            <person name="Gonzalez D.J."/>
            <person name="Wisecaver J.H."/>
            <person name="Moore B.S."/>
        </authorList>
    </citation>
    <scope>NUCLEOTIDE SEQUENCE [LARGE SCALE GENOMIC DNA]</scope>
    <source>
        <strain evidence="17 18">12B1</strain>
    </source>
</reference>
<evidence type="ECO:0000313" key="17">
    <source>
        <dbReference type="EMBL" id="KAL1508433.1"/>
    </source>
</evidence>
<evidence type="ECO:0000256" key="11">
    <source>
        <dbReference type="ARBA" id="ARBA00041276"/>
    </source>
</evidence>
<dbReference type="GO" id="GO:0009251">
    <property type="term" value="P:glucan catabolic process"/>
    <property type="evidence" value="ECO:0007669"/>
    <property type="project" value="TreeGrafter"/>
</dbReference>
<keyword evidence="5" id="KW-0964">Secreted</keyword>
<dbReference type="Gene3D" id="3.20.20.300">
    <property type="entry name" value="Glycoside hydrolase, family 3, N-terminal domain"/>
    <property type="match status" value="1"/>
</dbReference>
<name>A0AB34IZE3_PRYPA</name>
<dbReference type="InterPro" id="IPR017853">
    <property type="entry name" value="GH"/>
</dbReference>
<evidence type="ECO:0000259" key="16">
    <source>
        <dbReference type="SMART" id="SM01217"/>
    </source>
</evidence>
<evidence type="ECO:0000256" key="10">
    <source>
        <dbReference type="ARBA" id="ARBA00039579"/>
    </source>
</evidence>
<comment type="caution">
    <text evidence="17">The sequence shown here is derived from an EMBL/GenBank/DDBJ whole genome shotgun (WGS) entry which is preliminary data.</text>
</comment>
<sequence>MVETELHAFGRARTDTTVSTTWQEEEDKGLLARSKSPRRQLASIALGAIGGVALGIILLFVLMKYTLLFPSMIHRAVATAIFLILGILGGATCLFAATRACQKRTSRCGDGKRFDQMSYIIVALLAFTAFLLLAIPSNTQSSIWAAVHFFVGSGATTLPAGYCAEAENLTRQHGGGIWWHRWGSTPEAAAQQLVQEMTAEERQRLVQGVGWERASPERGYFVGNILGVPRLGVPSINMQDAAQGYRTLENVMKSQVTSWPCGLAVAATWDRALVYEWGRALGREFRAKGANMILGPSVNVHRIARNGRNAEYISGEDPALGVALAPQYIRGVQAEGVGAVVKHYVLNSQETNRMTSSSDADERTLQEVYLPPFAAAVRAGTAAVMCAYNRVRGEYACGNNHTLNTILKTQLGFRGFVMSDWWAVHSPEAADGGVDQNQPGTDEFFSAGRLEPDVVTGMAVRVMRGMLSSGAFNSSSCTAGCDCERLMLNVTATSEAHISLARRLGASSAVLLKNSELPKSSQAGSTDRQNVLPLRLNDVVALIGSACDAPHDIDVTGDWMQADYYVMGGSGRVVSNRAVSIRQGLENRGIKLNLAPSEDLDAALRAMVGADIALVCAGTTSTEMRDRPNLELDQHNFLSELAEHAPIPLVAAVIAPGAIIVSPWIHGASAAVAMFLAGQETGNAWADVLLGDVNPSGKLPVTFPASEQDAIQPCSDSNCEYSEGLFSGWRRFTGTRDVSFPFGHGLSYTTFDYTWEYLPIYDVHKSAVLFSLQVQNNGSMPGAEVVQLYVRFPPEAGEPDLLLKGFAKTLVLSPGESASVSFELDVEQHLSIWGSLDTGGEGWKPVYGAFEVGLGSSSRDLRLLQNIMIHM</sequence>
<evidence type="ECO:0000256" key="12">
    <source>
        <dbReference type="ARBA" id="ARBA00041601"/>
    </source>
</evidence>
<comment type="function">
    <text evidence="9">Beta-glucosidases are one of a number of cellulolytic enzymes involved in the degradation of cellulosic biomass. Catalyzes the last step releasing glucose from the inhibitory cellobiose.</text>
</comment>
<evidence type="ECO:0000313" key="18">
    <source>
        <dbReference type="Proteomes" id="UP001515480"/>
    </source>
</evidence>
<dbReference type="InterPro" id="IPR026891">
    <property type="entry name" value="Fn3-like"/>
</dbReference>
<proteinExistence type="inferred from homology"/>
<comment type="subcellular location">
    <subcellularLocation>
        <location evidence="2">Secreted</location>
    </subcellularLocation>
</comment>
<keyword evidence="7 14" id="KW-0378">Hydrolase</keyword>
<feature type="transmembrane region" description="Helical" evidence="15">
    <location>
        <begin position="41"/>
        <end position="63"/>
    </location>
</feature>
<comment type="catalytic activity">
    <reaction evidence="1">
        <text>Hydrolysis of terminal, non-reducing beta-D-glucosyl residues with release of beta-D-glucose.</text>
        <dbReference type="EC" id="3.2.1.21"/>
    </reaction>
</comment>
<evidence type="ECO:0000256" key="6">
    <source>
        <dbReference type="ARBA" id="ARBA00022729"/>
    </source>
</evidence>
<dbReference type="InterPro" id="IPR019800">
    <property type="entry name" value="Glyco_hydro_3_AS"/>
</dbReference>
<dbReference type="EMBL" id="JBGBPQ010000016">
    <property type="protein sequence ID" value="KAL1508433.1"/>
    <property type="molecule type" value="Genomic_DNA"/>
</dbReference>
<dbReference type="AlphaFoldDB" id="A0AB34IZE3"/>
<evidence type="ECO:0000256" key="14">
    <source>
        <dbReference type="RuleBase" id="RU361161"/>
    </source>
</evidence>